<dbReference type="AlphaFoldDB" id="A0AAV2F4I2"/>
<evidence type="ECO:0000313" key="2">
    <source>
        <dbReference type="Proteomes" id="UP001497516"/>
    </source>
</evidence>
<keyword evidence="2" id="KW-1185">Reference proteome</keyword>
<organism evidence="1 2">
    <name type="scientific">Linum trigynum</name>
    <dbReference type="NCBI Taxonomy" id="586398"/>
    <lineage>
        <taxon>Eukaryota</taxon>
        <taxon>Viridiplantae</taxon>
        <taxon>Streptophyta</taxon>
        <taxon>Embryophyta</taxon>
        <taxon>Tracheophyta</taxon>
        <taxon>Spermatophyta</taxon>
        <taxon>Magnoliopsida</taxon>
        <taxon>eudicotyledons</taxon>
        <taxon>Gunneridae</taxon>
        <taxon>Pentapetalae</taxon>
        <taxon>rosids</taxon>
        <taxon>fabids</taxon>
        <taxon>Malpighiales</taxon>
        <taxon>Linaceae</taxon>
        <taxon>Linum</taxon>
    </lineage>
</organism>
<gene>
    <name evidence="1" type="ORF">LTRI10_LOCUS33469</name>
</gene>
<sequence>MMQRTGFCARPMATPKVETVVKQEADKAAAATAAPATPKPAAAAASIKQEARKVVDTPVYQRCIGG</sequence>
<protein>
    <submittedName>
        <fullName evidence="1">Uncharacterized protein</fullName>
    </submittedName>
</protein>
<proteinExistence type="predicted"/>
<name>A0AAV2F4I2_9ROSI</name>
<dbReference type="EMBL" id="OZ034819">
    <property type="protein sequence ID" value="CAL1392852.1"/>
    <property type="molecule type" value="Genomic_DNA"/>
</dbReference>
<accession>A0AAV2F4I2</accession>
<evidence type="ECO:0000313" key="1">
    <source>
        <dbReference type="EMBL" id="CAL1392852.1"/>
    </source>
</evidence>
<dbReference type="Proteomes" id="UP001497516">
    <property type="component" value="Chromosome 6"/>
</dbReference>
<reference evidence="1 2" key="1">
    <citation type="submission" date="2024-04" db="EMBL/GenBank/DDBJ databases">
        <authorList>
            <person name="Fracassetti M."/>
        </authorList>
    </citation>
    <scope>NUCLEOTIDE SEQUENCE [LARGE SCALE GENOMIC DNA]</scope>
</reference>